<evidence type="ECO:0000259" key="1">
    <source>
        <dbReference type="Pfam" id="PF06568"/>
    </source>
</evidence>
<dbReference type="RefSeq" id="WP_092787284.1">
    <property type="nucleotide sequence ID" value="NZ_FNAP01000011.1"/>
</dbReference>
<evidence type="ECO:0000313" key="2">
    <source>
        <dbReference type="EMBL" id="SDE73735.1"/>
    </source>
</evidence>
<dbReference type="InterPro" id="IPR009506">
    <property type="entry name" value="YjiS-like"/>
</dbReference>
<organism evidence="2 3">
    <name type="scientific">Rhodospira trueperi</name>
    <dbReference type="NCBI Taxonomy" id="69960"/>
    <lineage>
        <taxon>Bacteria</taxon>
        <taxon>Pseudomonadati</taxon>
        <taxon>Pseudomonadota</taxon>
        <taxon>Alphaproteobacteria</taxon>
        <taxon>Rhodospirillales</taxon>
        <taxon>Rhodospirillaceae</taxon>
        <taxon>Rhodospira</taxon>
    </lineage>
</organism>
<dbReference type="Pfam" id="PF06568">
    <property type="entry name" value="YjiS-like"/>
    <property type="match status" value="1"/>
</dbReference>
<dbReference type="Proteomes" id="UP000199412">
    <property type="component" value="Unassembled WGS sequence"/>
</dbReference>
<feature type="domain" description="YjiS-like" evidence="1">
    <location>
        <begin position="28"/>
        <end position="59"/>
    </location>
</feature>
<protein>
    <recommendedName>
        <fullName evidence="1">YjiS-like domain-containing protein</fullName>
    </recommendedName>
</protein>
<dbReference type="EMBL" id="FNAP01000011">
    <property type="protein sequence ID" value="SDE73735.1"/>
    <property type="molecule type" value="Genomic_DNA"/>
</dbReference>
<proteinExistence type="predicted"/>
<name>A0A1G7FDS2_9PROT</name>
<accession>A0A1G7FDS2</accession>
<keyword evidence="3" id="KW-1185">Reference proteome</keyword>
<evidence type="ECO:0000313" key="3">
    <source>
        <dbReference type="Proteomes" id="UP000199412"/>
    </source>
</evidence>
<dbReference type="AlphaFoldDB" id="A0A1G7FDS2"/>
<dbReference type="STRING" id="69960.SAMN05421720_11113"/>
<sequence>MTHTVLSPSTIGAPSCPISLESRLGGVVDLLTVWRRRAVSRRQLLAMDDRMLHDIGLDRVTAWDEARKPFWMA</sequence>
<gene>
    <name evidence="2" type="ORF">SAMN05421720_11113</name>
</gene>
<dbReference type="OrthoDB" id="7376415at2"/>
<reference evidence="2 3" key="1">
    <citation type="submission" date="2016-10" db="EMBL/GenBank/DDBJ databases">
        <authorList>
            <person name="de Groot N.N."/>
        </authorList>
    </citation>
    <scope>NUCLEOTIDE SEQUENCE [LARGE SCALE GENOMIC DNA]</scope>
    <source>
        <strain evidence="2 3">ATCC 700224</strain>
    </source>
</reference>